<feature type="compositionally biased region" description="Low complexity" evidence="1">
    <location>
        <begin position="12"/>
        <end position="22"/>
    </location>
</feature>
<gene>
    <name evidence="2" type="ORF">DOTSEDRAFT_74864</name>
</gene>
<sequence>MSTSSACLKTQPSLPSTTTPASSSVEALQDQFRSLQLSTLKDEIRHSELRTLSSSIDQLESFRITLYLSLIPLYLLPKCLFTIDATTGNLSLKRTTDRTIQFLDRLETLWQAADFDEDLVLESTIRAVSRRQSRWGIYGEFEVMVWDLEAAREMVKGRGDGEG</sequence>
<feature type="compositionally biased region" description="Polar residues" evidence="1">
    <location>
        <begin position="1"/>
        <end position="11"/>
    </location>
</feature>
<evidence type="ECO:0000313" key="2">
    <source>
        <dbReference type="EMBL" id="EME40185.1"/>
    </source>
</evidence>
<protein>
    <submittedName>
        <fullName evidence="2">Uncharacterized protein</fullName>
    </submittedName>
</protein>
<reference evidence="3" key="1">
    <citation type="journal article" date="2012" name="PLoS Genet.">
        <title>The genomes of the fungal plant pathogens Cladosporium fulvum and Dothistroma septosporum reveal adaptation to different hosts and lifestyles but also signatures of common ancestry.</title>
        <authorList>
            <person name="de Wit P.J.G.M."/>
            <person name="van der Burgt A."/>
            <person name="Oekmen B."/>
            <person name="Stergiopoulos I."/>
            <person name="Abd-Elsalam K.A."/>
            <person name="Aerts A.L."/>
            <person name="Bahkali A.H."/>
            <person name="Beenen H.G."/>
            <person name="Chettri P."/>
            <person name="Cox M.P."/>
            <person name="Datema E."/>
            <person name="de Vries R.P."/>
            <person name="Dhillon B."/>
            <person name="Ganley A.R."/>
            <person name="Griffiths S.A."/>
            <person name="Guo Y."/>
            <person name="Hamelin R.C."/>
            <person name="Henrissat B."/>
            <person name="Kabir M.S."/>
            <person name="Jashni M.K."/>
            <person name="Kema G."/>
            <person name="Klaubauf S."/>
            <person name="Lapidus A."/>
            <person name="Levasseur A."/>
            <person name="Lindquist E."/>
            <person name="Mehrabi R."/>
            <person name="Ohm R.A."/>
            <person name="Owen T.J."/>
            <person name="Salamov A."/>
            <person name="Schwelm A."/>
            <person name="Schijlen E."/>
            <person name="Sun H."/>
            <person name="van den Burg H.A."/>
            <person name="van Ham R.C.H.J."/>
            <person name="Zhang S."/>
            <person name="Goodwin S.B."/>
            <person name="Grigoriev I.V."/>
            <person name="Collemare J."/>
            <person name="Bradshaw R.E."/>
        </authorList>
    </citation>
    <scope>NUCLEOTIDE SEQUENCE [LARGE SCALE GENOMIC DNA]</scope>
    <source>
        <strain evidence="3">NZE10 / CBS 128990</strain>
    </source>
</reference>
<organism evidence="2 3">
    <name type="scientific">Dothistroma septosporum (strain NZE10 / CBS 128990)</name>
    <name type="common">Red band needle blight fungus</name>
    <name type="synonym">Mycosphaerella pini</name>
    <dbReference type="NCBI Taxonomy" id="675120"/>
    <lineage>
        <taxon>Eukaryota</taxon>
        <taxon>Fungi</taxon>
        <taxon>Dikarya</taxon>
        <taxon>Ascomycota</taxon>
        <taxon>Pezizomycotina</taxon>
        <taxon>Dothideomycetes</taxon>
        <taxon>Dothideomycetidae</taxon>
        <taxon>Mycosphaerellales</taxon>
        <taxon>Mycosphaerellaceae</taxon>
        <taxon>Dothistroma</taxon>
    </lineage>
</organism>
<proteinExistence type="predicted"/>
<dbReference type="OrthoDB" id="10614572at2759"/>
<keyword evidence="3" id="KW-1185">Reference proteome</keyword>
<dbReference type="AlphaFoldDB" id="N1PF34"/>
<accession>N1PF34</accession>
<dbReference type="HOGENOM" id="CLU_1626995_0_0_1"/>
<evidence type="ECO:0000313" key="3">
    <source>
        <dbReference type="Proteomes" id="UP000016933"/>
    </source>
</evidence>
<dbReference type="Proteomes" id="UP000016933">
    <property type="component" value="Unassembled WGS sequence"/>
</dbReference>
<dbReference type="EMBL" id="KB446544">
    <property type="protein sequence ID" value="EME40185.1"/>
    <property type="molecule type" value="Genomic_DNA"/>
</dbReference>
<name>N1PF34_DOTSN</name>
<feature type="region of interest" description="Disordered" evidence="1">
    <location>
        <begin position="1"/>
        <end position="22"/>
    </location>
</feature>
<evidence type="ECO:0000256" key="1">
    <source>
        <dbReference type="SAM" id="MobiDB-lite"/>
    </source>
</evidence>
<reference evidence="2 3" key="2">
    <citation type="journal article" date="2012" name="PLoS Pathog.">
        <title>Diverse lifestyles and strategies of plant pathogenesis encoded in the genomes of eighteen Dothideomycetes fungi.</title>
        <authorList>
            <person name="Ohm R.A."/>
            <person name="Feau N."/>
            <person name="Henrissat B."/>
            <person name="Schoch C.L."/>
            <person name="Horwitz B.A."/>
            <person name="Barry K.W."/>
            <person name="Condon B.J."/>
            <person name="Copeland A.C."/>
            <person name="Dhillon B."/>
            <person name="Glaser F."/>
            <person name="Hesse C.N."/>
            <person name="Kosti I."/>
            <person name="LaButti K."/>
            <person name="Lindquist E.A."/>
            <person name="Lucas S."/>
            <person name="Salamov A.A."/>
            <person name="Bradshaw R.E."/>
            <person name="Ciuffetti L."/>
            <person name="Hamelin R.C."/>
            <person name="Kema G.H.J."/>
            <person name="Lawrence C."/>
            <person name="Scott J.A."/>
            <person name="Spatafora J.W."/>
            <person name="Turgeon B.G."/>
            <person name="de Wit P.J.G.M."/>
            <person name="Zhong S."/>
            <person name="Goodwin S.B."/>
            <person name="Grigoriev I.V."/>
        </authorList>
    </citation>
    <scope>NUCLEOTIDE SEQUENCE [LARGE SCALE GENOMIC DNA]</scope>
    <source>
        <strain evidence="3">NZE10 / CBS 128990</strain>
    </source>
</reference>